<dbReference type="Gene3D" id="1.10.238.20">
    <property type="entry name" value="Pheromone/general odorant binding protein domain"/>
    <property type="match status" value="1"/>
</dbReference>
<feature type="chain" id="PRO_5017416231" evidence="1">
    <location>
        <begin position="21"/>
        <end position="156"/>
    </location>
</feature>
<evidence type="ECO:0000256" key="1">
    <source>
        <dbReference type="SAM" id="SignalP"/>
    </source>
</evidence>
<protein>
    <submittedName>
        <fullName evidence="2">Odorant-binding protein 6</fullName>
    </submittedName>
</protein>
<accession>A0A385I8B9</accession>
<dbReference type="SUPFAM" id="SSF47565">
    <property type="entry name" value="Insect pheromone/odorant-binding proteins"/>
    <property type="match status" value="1"/>
</dbReference>
<feature type="signal peptide" evidence="1">
    <location>
        <begin position="1"/>
        <end position="20"/>
    </location>
</feature>
<name>A0A385I8B9_9ORTH</name>
<dbReference type="AlphaFoldDB" id="A0A385I8B9"/>
<gene>
    <name evidence="2" type="primary">OBP6</name>
</gene>
<dbReference type="EMBL" id="MG507283">
    <property type="protein sequence ID" value="AXY78919.1"/>
    <property type="molecule type" value="mRNA"/>
</dbReference>
<reference evidence="2" key="1">
    <citation type="journal article" date="2018" name="Comp. Biochem. Physiol. Part D Genomics Proteomics">
        <title>A whole-body transcriptome analysis and expression profiling of odorant binding protein genes in Oedaleus infernalis.</title>
        <authorList>
            <person name="Zhang Y."/>
            <person name="Tan Y."/>
            <person name="Zhou X.R."/>
            <person name="Pang B.P."/>
        </authorList>
    </citation>
    <scope>NUCLEOTIDE SEQUENCE</scope>
</reference>
<dbReference type="CDD" id="cd23992">
    <property type="entry name" value="PBP_GOBP"/>
    <property type="match status" value="1"/>
</dbReference>
<dbReference type="Pfam" id="PF01395">
    <property type="entry name" value="PBP_GOBP"/>
    <property type="match status" value="1"/>
</dbReference>
<evidence type="ECO:0000313" key="2">
    <source>
        <dbReference type="EMBL" id="AXY78919.1"/>
    </source>
</evidence>
<dbReference type="GO" id="GO:0005549">
    <property type="term" value="F:odorant binding"/>
    <property type="evidence" value="ECO:0007669"/>
    <property type="project" value="InterPro"/>
</dbReference>
<keyword evidence="1" id="KW-0732">Signal</keyword>
<dbReference type="InterPro" id="IPR006170">
    <property type="entry name" value="PBP/GOBP"/>
</dbReference>
<proteinExistence type="evidence at transcript level"/>
<organism evidence="2">
    <name type="scientific">Oedaleus infernalis</name>
    <dbReference type="NCBI Taxonomy" id="267432"/>
    <lineage>
        <taxon>Eukaryota</taxon>
        <taxon>Metazoa</taxon>
        <taxon>Ecdysozoa</taxon>
        <taxon>Arthropoda</taxon>
        <taxon>Hexapoda</taxon>
        <taxon>Insecta</taxon>
        <taxon>Pterygota</taxon>
        <taxon>Neoptera</taxon>
        <taxon>Polyneoptera</taxon>
        <taxon>Orthoptera</taxon>
        <taxon>Caelifera</taxon>
        <taxon>Acrididea</taxon>
        <taxon>Acridomorpha</taxon>
        <taxon>Acridoidea</taxon>
        <taxon>Acrididae</taxon>
        <taxon>Oedipodinae</taxon>
        <taxon>Oedaleus</taxon>
    </lineage>
</organism>
<sequence>MRTLLLFSVSALLMAADAEADEATQTKVMADIKACMASENLGSLGQLRANSEARTAEEKCFVGCMMKNLHVLNSDGQYDLALLKERANDCPELARDPRKKADTLLVAEACAPQVTGCSGYCECGVIAGNCLARGMEAKGHETIYDFLRKTVDKMDV</sequence>
<dbReference type="InterPro" id="IPR036728">
    <property type="entry name" value="PBP_GOBP_sf"/>
</dbReference>